<dbReference type="InterPro" id="IPR011304">
    <property type="entry name" value="L-lactate_DH"/>
</dbReference>
<reference evidence="11" key="1">
    <citation type="submission" date="2025-08" db="UniProtKB">
        <authorList>
            <consortium name="RefSeq"/>
        </authorList>
    </citation>
    <scope>IDENTIFICATION</scope>
    <source>
        <tissue evidence="11">Entire body</tissue>
    </source>
</reference>
<dbReference type="Pfam" id="PF02866">
    <property type="entry name" value="Ldh_1_C"/>
    <property type="match status" value="1"/>
</dbReference>
<dbReference type="Gene3D" id="3.40.50.720">
    <property type="entry name" value="NAD(P)-binding Rossmann-like Domain"/>
    <property type="match status" value="1"/>
</dbReference>
<dbReference type="Proteomes" id="UP000192223">
    <property type="component" value="Unplaced"/>
</dbReference>
<dbReference type="PRINTS" id="PR00086">
    <property type="entry name" value="LLDHDRGNASE"/>
</dbReference>
<evidence type="ECO:0000313" key="11">
    <source>
        <dbReference type="RefSeq" id="XP_018335391.1"/>
    </source>
</evidence>
<gene>
    <name evidence="11" type="primary">LOC108744231</name>
</gene>
<dbReference type="STRING" id="224129.A0A1W4XGZ4"/>
<dbReference type="GeneID" id="108744231"/>
<dbReference type="NCBIfam" id="TIGR01771">
    <property type="entry name" value="L-LDH-NAD"/>
    <property type="match status" value="1"/>
</dbReference>
<keyword evidence="5 7" id="KW-0520">NAD</keyword>
<dbReference type="GO" id="GO:0005737">
    <property type="term" value="C:cytoplasm"/>
    <property type="evidence" value="ECO:0007669"/>
    <property type="project" value="InterPro"/>
</dbReference>
<dbReference type="UniPathway" id="UPA00554">
    <property type="reaction ID" value="UER00611"/>
</dbReference>
<evidence type="ECO:0000256" key="1">
    <source>
        <dbReference type="ARBA" id="ARBA00004843"/>
    </source>
</evidence>
<feature type="domain" description="Lactate/malate dehydrogenase N-terminal" evidence="8">
    <location>
        <begin position="107"/>
        <end position="245"/>
    </location>
</feature>
<dbReference type="InterPro" id="IPR001236">
    <property type="entry name" value="Lactate/malate_DH_N"/>
</dbReference>
<keyword evidence="4 7" id="KW-0560">Oxidoreductase</keyword>
<dbReference type="InterPro" id="IPR018177">
    <property type="entry name" value="L-lactate_DH_AS"/>
</dbReference>
<accession>A0A1W4XGZ4</accession>
<dbReference type="CDD" id="cd05293">
    <property type="entry name" value="LDH_1"/>
    <property type="match status" value="1"/>
</dbReference>
<dbReference type="KEGG" id="apln:108744231"/>
<dbReference type="OrthoDB" id="5405561at2759"/>
<dbReference type="EC" id="1.1.1.27" evidence="3 7"/>
<dbReference type="InterPro" id="IPR001557">
    <property type="entry name" value="L-lactate/malate_DH"/>
</dbReference>
<dbReference type="RefSeq" id="XP_018335391.1">
    <property type="nucleotide sequence ID" value="XM_018479889.1"/>
</dbReference>
<evidence type="ECO:0000256" key="2">
    <source>
        <dbReference type="ARBA" id="ARBA00006054"/>
    </source>
</evidence>
<dbReference type="FunCoup" id="A0A1W4XGZ4">
    <property type="interactions" value="222"/>
</dbReference>
<evidence type="ECO:0000259" key="9">
    <source>
        <dbReference type="Pfam" id="PF02866"/>
    </source>
</evidence>
<dbReference type="Gene3D" id="3.90.110.10">
    <property type="entry name" value="Lactate dehydrogenase/glycoside hydrolase, family 4, C-terminal"/>
    <property type="match status" value="1"/>
</dbReference>
<dbReference type="HAMAP" id="MF_00488">
    <property type="entry name" value="Lactate_dehydrog"/>
    <property type="match status" value="1"/>
</dbReference>
<organism evidence="10 11">
    <name type="scientific">Agrilus planipennis</name>
    <name type="common">Emerald ash borer</name>
    <name type="synonym">Agrilus marcopoli</name>
    <dbReference type="NCBI Taxonomy" id="224129"/>
    <lineage>
        <taxon>Eukaryota</taxon>
        <taxon>Metazoa</taxon>
        <taxon>Ecdysozoa</taxon>
        <taxon>Arthropoda</taxon>
        <taxon>Hexapoda</taxon>
        <taxon>Insecta</taxon>
        <taxon>Pterygota</taxon>
        <taxon>Neoptera</taxon>
        <taxon>Endopterygota</taxon>
        <taxon>Coleoptera</taxon>
        <taxon>Polyphaga</taxon>
        <taxon>Elateriformia</taxon>
        <taxon>Buprestoidea</taxon>
        <taxon>Buprestidae</taxon>
        <taxon>Agrilinae</taxon>
        <taxon>Agrilus</taxon>
    </lineage>
</organism>
<dbReference type="FunFam" id="3.40.50.720:FF:000018">
    <property type="entry name" value="Malate dehydrogenase"/>
    <property type="match status" value="1"/>
</dbReference>
<protein>
    <recommendedName>
        <fullName evidence="3 7">L-lactate dehydrogenase</fullName>
        <ecNumber evidence="3 7">1.1.1.27</ecNumber>
    </recommendedName>
</protein>
<comment type="pathway">
    <text evidence="1 7">Fermentation; pyruvate fermentation to lactate; (S)-lactate from pyruvate: step 1/1.</text>
</comment>
<dbReference type="InterPro" id="IPR022383">
    <property type="entry name" value="Lactate/malate_DH_C"/>
</dbReference>
<dbReference type="SUPFAM" id="SSF56327">
    <property type="entry name" value="LDH C-terminal domain-like"/>
    <property type="match status" value="1"/>
</dbReference>
<evidence type="ECO:0000256" key="4">
    <source>
        <dbReference type="ARBA" id="ARBA00023002"/>
    </source>
</evidence>
<dbReference type="SUPFAM" id="SSF51735">
    <property type="entry name" value="NAD(P)-binding Rossmann-fold domains"/>
    <property type="match status" value="1"/>
</dbReference>
<dbReference type="InterPro" id="IPR015955">
    <property type="entry name" value="Lactate_DH/Glyco_Ohase_4_C"/>
</dbReference>
<name>A0A1W4XGZ4_AGRPL</name>
<comment type="catalytic activity">
    <reaction evidence="6 7">
        <text>(S)-lactate + NAD(+) = pyruvate + NADH + H(+)</text>
        <dbReference type="Rhea" id="RHEA:23444"/>
        <dbReference type="ChEBI" id="CHEBI:15361"/>
        <dbReference type="ChEBI" id="CHEBI:15378"/>
        <dbReference type="ChEBI" id="CHEBI:16651"/>
        <dbReference type="ChEBI" id="CHEBI:57540"/>
        <dbReference type="ChEBI" id="CHEBI:57945"/>
        <dbReference type="EC" id="1.1.1.27"/>
    </reaction>
</comment>
<evidence type="ECO:0000259" key="8">
    <source>
        <dbReference type="Pfam" id="PF00056"/>
    </source>
</evidence>
<evidence type="ECO:0000256" key="7">
    <source>
        <dbReference type="RuleBase" id="RU000496"/>
    </source>
</evidence>
<comment type="similarity">
    <text evidence="2">Belongs to the LDH/MDH superfamily. LDH family.</text>
</comment>
<evidence type="ECO:0000256" key="3">
    <source>
        <dbReference type="ARBA" id="ARBA00012967"/>
    </source>
</evidence>
<dbReference type="PROSITE" id="PS00064">
    <property type="entry name" value="L_LDH"/>
    <property type="match status" value="1"/>
</dbReference>
<dbReference type="Pfam" id="PF00056">
    <property type="entry name" value="Ldh_1_N"/>
    <property type="match status" value="1"/>
</dbReference>
<keyword evidence="10" id="KW-1185">Reference proteome</keyword>
<evidence type="ECO:0000256" key="5">
    <source>
        <dbReference type="ARBA" id="ARBA00023027"/>
    </source>
</evidence>
<sequence>MTWAEVLSNRHIQKRFWKLVASMCKGHLDNVRPLEDTRVVQARHTNKLSLRPNKFSNFHLSSICNPRFYNFVAVKLTIRKTANMREFSTKDSFVTNVQPQLDHSGHKITVVGVGAAGIGSAFSILTRSVSNDIALVDSAQDKLEGEALDLQHGSSFLHNARIVASTDYAVTAGSRICVLTAGARLKKGETRFDLLQRNVEIAKNIIPQLLKYSPDTILLIVSNPVDILTHIAWKISGLPKTRVIGSGTNLDSSRFRFLISQRLGIGLSSCHGWIIGEHGDSSVAVWSSVNVAGVRLQTLNPSFGTDGDDEKWSELHQKVITGAYEVNKRKGNTGWATGLNVSGICEGILKNSRNVYAVSVLVQGLHDIKEEVFLSLPAVLGENGVTDVIIQPLENSEKAKLQKSAQVLSKVMKSVKW</sequence>
<dbReference type="InParanoid" id="A0A1W4XGZ4"/>
<feature type="domain" description="Lactate/malate dehydrogenase C-terminal" evidence="9">
    <location>
        <begin position="248"/>
        <end position="415"/>
    </location>
</feature>
<dbReference type="AlphaFoldDB" id="A0A1W4XGZ4"/>
<dbReference type="InterPro" id="IPR036291">
    <property type="entry name" value="NAD(P)-bd_dom_sf"/>
</dbReference>
<evidence type="ECO:0000256" key="6">
    <source>
        <dbReference type="ARBA" id="ARBA00049258"/>
    </source>
</evidence>
<proteinExistence type="inferred from homology"/>
<evidence type="ECO:0000313" key="10">
    <source>
        <dbReference type="Proteomes" id="UP000192223"/>
    </source>
</evidence>
<dbReference type="PANTHER" id="PTHR43128">
    <property type="entry name" value="L-2-HYDROXYCARBOXYLATE DEHYDROGENASE (NAD(P)(+))"/>
    <property type="match status" value="1"/>
</dbReference>
<dbReference type="GO" id="GO:0004459">
    <property type="term" value="F:L-lactate dehydrogenase (NAD+) activity"/>
    <property type="evidence" value="ECO:0007669"/>
    <property type="project" value="UniProtKB-EC"/>
</dbReference>
<dbReference type="PANTHER" id="PTHR43128:SF16">
    <property type="entry name" value="L-LACTATE DEHYDROGENASE"/>
    <property type="match status" value="1"/>
</dbReference>
<dbReference type="GO" id="GO:0006089">
    <property type="term" value="P:lactate metabolic process"/>
    <property type="evidence" value="ECO:0007669"/>
    <property type="project" value="TreeGrafter"/>
</dbReference>